<dbReference type="GO" id="GO:0032259">
    <property type="term" value="P:methylation"/>
    <property type="evidence" value="ECO:0007669"/>
    <property type="project" value="UniProtKB-KW"/>
</dbReference>
<gene>
    <name evidence="5" type="ORF">PMYSY11_1118</name>
</gene>
<evidence type="ECO:0000256" key="4">
    <source>
        <dbReference type="SAM" id="Phobius"/>
    </source>
</evidence>
<dbReference type="SUPFAM" id="SSF53335">
    <property type="entry name" value="S-adenosyl-L-methionine-dependent methyltransferases"/>
    <property type="match status" value="1"/>
</dbReference>
<name>A0A653E0J2_9PSED</name>
<dbReference type="InterPro" id="IPR026170">
    <property type="entry name" value="FAM173A/B"/>
</dbReference>
<dbReference type="InterPro" id="IPR029063">
    <property type="entry name" value="SAM-dependent_MTases_sf"/>
</dbReference>
<dbReference type="GO" id="GO:0016279">
    <property type="term" value="F:protein-lysine N-methyltransferase activity"/>
    <property type="evidence" value="ECO:0007669"/>
    <property type="project" value="InterPro"/>
</dbReference>
<keyword evidence="4" id="KW-1133">Transmembrane helix</keyword>
<keyword evidence="2 5" id="KW-0808">Transferase</keyword>
<keyword evidence="3" id="KW-0949">S-adenosyl-L-methionine</keyword>
<evidence type="ECO:0000256" key="1">
    <source>
        <dbReference type="ARBA" id="ARBA00022603"/>
    </source>
</evidence>
<keyword evidence="4" id="KW-0812">Transmembrane</keyword>
<dbReference type="RefSeq" id="WP_150547777.1">
    <property type="nucleotide sequence ID" value="NZ_LR215729.2"/>
</dbReference>
<evidence type="ECO:0000256" key="3">
    <source>
        <dbReference type="ARBA" id="ARBA00022691"/>
    </source>
</evidence>
<sequence>MGYVQALQSRFARAPWLGALLAQVAALLLIGLLLMLLAQLSPWRPSLLLAAGMQGVLAAGLSRWFGLGVWWQVLGLLFVPAVLLANQAQLPAWVFAVGFVLVLLLNWNSATERVPLYLTGKQTREQLATLLERRSGELRFVDLGCGPAGTLLALAKAFPRGQFVGVETAPLSFAIAWLRCMLQPNCTIRYQSLWRTDLAEFNVVYCFLSPVPMPALWLKAKAQMPPGAWLISNTFAVPDVEADECIEMADWRQSNLLLWHMQADDIR</sequence>
<protein>
    <submittedName>
        <fullName evidence="5">Trans-aconitate methyltransferase</fullName>
    </submittedName>
</protein>
<feature type="transmembrane region" description="Helical" evidence="4">
    <location>
        <begin position="64"/>
        <end position="84"/>
    </location>
</feature>
<keyword evidence="1 5" id="KW-0489">Methyltransferase</keyword>
<proteinExistence type="predicted"/>
<dbReference type="Gene3D" id="3.40.50.150">
    <property type="entry name" value="Vaccinia Virus protein VP39"/>
    <property type="match status" value="1"/>
</dbReference>
<dbReference type="EMBL" id="LR215729">
    <property type="protein sequence ID" value="VEV96165.1"/>
    <property type="molecule type" value="Genomic_DNA"/>
</dbReference>
<organism evidence="5">
    <name type="scientific">Pseudomonas marincola</name>
    <dbReference type="NCBI Taxonomy" id="437900"/>
    <lineage>
        <taxon>Bacteria</taxon>
        <taxon>Pseudomonadati</taxon>
        <taxon>Pseudomonadota</taxon>
        <taxon>Gammaproteobacteria</taxon>
        <taxon>Pseudomonadales</taxon>
        <taxon>Pseudomonadaceae</taxon>
        <taxon>Pseudomonas</taxon>
    </lineage>
</organism>
<evidence type="ECO:0000256" key="2">
    <source>
        <dbReference type="ARBA" id="ARBA00022679"/>
    </source>
</evidence>
<dbReference type="PANTHER" id="PTHR13610">
    <property type="entry name" value="METHYLTRANSFERASE DOMAIN-CONTAINING PROTEIN"/>
    <property type="match status" value="1"/>
</dbReference>
<keyword evidence="4" id="KW-0472">Membrane</keyword>
<dbReference type="PANTHER" id="PTHR13610:SF9">
    <property type="entry name" value="FI06469P"/>
    <property type="match status" value="1"/>
</dbReference>
<feature type="transmembrane region" description="Helical" evidence="4">
    <location>
        <begin position="20"/>
        <end position="43"/>
    </location>
</feature>
<reference evidence="5" key="1">
    <citation type="submission" date="2019-02" db="EMBL/GenBank/DDBJ databases">
        <authorList>
            <consortium name="Genoscope - CEA"/>
            <person name="William W."/>
        </authorList>
    </citation>
    <scope>NUCLEOTIDE SEQUENCE [LARGE SCALE GENOMIC DNA]</scope>
    <source>
        <strain evidence="5">YSy11</strain>
    </source>
</reference>
<feature type="transmembrane region" description="Helical" evidence="4">
    <location>
        <begin position="90"/>
        <end position="107"/>
    </location>
</feature>
<evidence type="ECO:0000313" key="5">
    <source>
        <dbReference type="EMBL" id="VEV96165.1"/>
    </source>
</evidence>
<dbReference type="AlphaFoldDB" id="A0A653E0J2"/>
<accession>A0A653E0J2</accession>